<reference evidence="7" key="1">
    <citation type="journal article" date="2019" name="Int. J. Syst. Evol. Microbiol.">
        <title>The Global Catalogue of Microorganisms (GCM) 10K type strain sequencing project: providing services to taxonomists for standard genome sequencing and annotation.</title>
        <authorList>
            <consortium name="The Broad Institute Genomics Platform"/>
            <consortium name="The Broad Institute Genome Sequencing Center for Infectious Disease"/>
            <person name="Wu L."/>
            <person name="Ma J."/>
        </authorList>
    </citation>
    <scope>NUCLEOTIDE SEQUENCE [LARGE SCALE GENOMIC DNA]</scope>
    <source>
        <strain evidence="7">CCUG 56607</strain>
    </source>
</reference>
<evidence type="ECO:0000256" key="1">
    <source>
        <dbReference type="ARBA" id="ARBA00010457"/>
    </source>
</evidence>
<evidence type="ECO:0000259" key="5">
    <source>
        <dbReference type="Pfam" id="PF00080"/>
    </source>
</evidence>
<dbReference type="SUPFAM" id="SSF49329">
    <property type="entry name" value="Cu,Zn superoxide dismutase-like"/>
    <property type="match status" value="1"/>
</dbReference>
<evidence type="ECO:0000256" key="4">
    <source>
        <dbReference type="SAM" id="MobiDB-lite"/>
    </source>
</evidence>
<sequence>MDKLGGNGERTNVMHPRLLMICGLFLLLAACQNESRSFIEVGMYNPDGDMIGTAKLTEKPEGVQVKLSVEGLEPGPHGIHIHEYPKCEGPDFTSAGNHFNPTGKMHGLMNAEGAHIGDMPNVEPGETGLAEAELMVAEATLKDGKNSLVKGEGTSIVIHAGPDDGMSQPSGDSGERIACGVIQLNKDGELPTDPTEQNKKKEK</sequence>
<dbReference type="PROSITE" id="PS00332">
    <property type="entry name" value="SOD_CU_ZN_2"/>
    <property type="match status" value="1"/>
</dbReference>
<feature type="region of interest" description="Disordered" evidence="4">
    <location>
        <begin position="160"/>
        <end position="203"/>
    </location>
</feature>
<dbReference type="EMBL" id="JBHTKL010000005">
    <property type="protein sequence ID" value="MFD1020523.1"/>
    <property type="molecule type" value="Genomic_DNA"/>
</dbReference>
<dbReference type="InterPro" id="IPR024134">
    <property type="entry name" value="SOD_Cu/Zn_/chaperone"/>
</dbReference>
<evidence type="ECO:0000256" key="2">
    <source>
        <dbReference type="ARBA" id="ARBA00024900"/>
    </source>
</evidence>
<comment type="similarity">
    <text evidence="1 3">Belongs to the Cu-Zn superoxide dismutase family.</text>
</comment>
<keyword evidence="3" id="KW-0186">Copper</keyword>
<dbReference type="InterPro" id="IPR036423">
    <property type="entry name" value="SOD-like_Cu/Zn_dom_sf"/>
</dbReference>
<proteinExistence type="inferred from homology"/>
<dbReference type="Gene3D" id="2.60.40.200">
    <property type="entry name" value="Superoxide dismutase, copper/zinc binding domain"/>
    <property type="match status" value="1"/>
</dbReference>
<comment type="caution">
    <text evidence="6">The sequence shown here is derived from an EMBL/GenBank/DDBJ whole genome shotgun (WGS) entry which is preliminary data.</text>
</comment>
<keyword evidence="3" id="KW-0862">Zinc</keyword>
<feature type="domain" description="Superoxide dismutase copper/zinc binding" evidence="5">
    <location>
        <begin position="51"/>
        <end position="182"/>
    </location>
</feature>
<comment type="cofactor">
    <cofactor evidence="3">
        <name>Cu cation</name>
        <dbReference type="ChEBI" id="CHEBI:23378"/>
    </cofactor>
    <text evidence="3">Binds 1 copper ion per subunit.</text>
</comment>
<organism evidence="6 7">
    <name type="scientific">Thalassobacillus hwangdonensis</name>
    <dbReference type="NCBI Taxonomy" id="546108"/>
    <lineage>
        <taxon>Bacteria</taxon>
        <taxon>Bacillati</taxon>
        <taxon>Bacillota</taxon>
        <taxon>Bacilli</taxon>
        <taxon>Bacillales</taxon>
        <taxon>Bacillaceae</taxon>
        <taxon>Thalassobacillus</taxon>
    </lineage>
</organism>
<comment type="function">
    <text evidence="2">Destroys radicals which are normally produced within the cells and which are toxic to biological systems. May play a role in favoring mycobacterial survival in phagocytes.</text>
</comment>
<dbReference type="InterPro" id="IPR018152">
    <property type="entry name" value="SOD_Cu/Zn_BS"/>
</dbReference>
<protein>
    <recommendedName>
        <fullName evidence="3">Superoxide dismutase [Cu-Zn]</fullName>
        <ecNumber evidence="3">1.15.1.1</ecNumber>
    </recommendedName>
</protein>
<evidence type="ECO:0000313" key="6">
    <source>
        <dbReference type="EMBL" id="MFD1020523.1"/>
    </source>
</evidence>
<evidence type="ECO:0000313" key="7">
    <source>
        <dbReference type="Proteomes" id="UP001596990"/>
    </source>
</evidence>
<dbReference type="RefSeq" id="WP_386062290.1">
    <property type="nucleotide sequence ID" value="NZ_JBHTKL010000005.1"/>
</dbReference>
<comment type="catalytic activity">
    <reaction evidence="3">
        <text>2 superoxide + 2 H(+) = H2O2 + O2</text>
        <dbReference type="Rhea" id="RHEA:20696"/>
        <dbReference type="ChEBI" id="CHEBI:15378"/>
        <dbReference type="ChEBI" id="CHEBI:15379"/>
        <dbReference type="ChEBI" id="CHEBI:16240"/>
        <dbReference type="ChEBI" id="CHEBI:18421"/>
        <dbReference type="EC" id="1.15.1.1"/>
    </reaction>
</comment>
<keyword evidence="3" id="KW-0479">Metal-binding</keyword>
<accession>A0ABW3L5Z5</accession>
<dbReference type="PROSITE" id="PS51257">
    <property type="entry name" value="PROKAR_LIPOPROTEIN"/>
    <property type="match status" value="1"/>
</dbReference>
<dbReference type="Proteomes" id="UP001596990">
    <property type="component" value="Unassembled WGS sequence"/>
</dbReference>
<dbReference type="CDD" id="cd00305">
    <property type="entry name" value="Cu-Zn_Superoxide_Dismutase"/>
    <property type="match status" value="1"/>
</dbReference>
<dbReference type="InterPro" id="IPR001424">
    <property type="entry name" value="SOD_Cu_Zn_dom"/>
</dbReference>
<gene>
    <name evidence="6" type="ORF">ACFQ2J_15145</name>
</gene>
<evidence type="ECO:0000256" key="3">
    <source>
        <dbReference type="RuleBase" id="RU000393"/>
    </source>
</evidence>
<dbReference type="EC" id="1.15.1.1" evidence="3"/>
<keyword evidence="7" id="KW-1185">Reference proteome</keyword>
<dbReference type="Pfam" id="PF00080">
    <property type="entry name" value="Sod_Cu"/>
    <property type="match status" value="1"/>
</dbReference>
<keyword evidence="3" id="KW-0560">Oxidoreductase</keyword>
<dbReference type="PANTHER" id="PTHR10003">
    <property type="entry name" value="SUPEROXIDE DISMUTASE CU-ZN -RELATED"/>
    <property type="match status" value="1"/>
</dbReference>
<name>A0ABW3L5Z5_9BACI</name>
<comment type="cofactor">
    <cofactor evidence="3">
        <name>Zn(2+)</name>
        <dbReference type="ChEBI" id="CHEBI:29105"/>
    </cofactor>
    <text evidence="3">Binds 1 zinc ion per subunit.</text>
</comment>